<dbReference type="InterPro" id="IPR026365">
    <property type="entry name" value="BcepMu_gp16"/>
</dbReference>
<dbReference type="AlphaFoldDB" id="A0A480ARQ3"/>
<reference evidence="2" key="1">
    <citation type="submission" date="2019-03" db="EMBL/GenBank/DDBJ databases">
        <title>Aquabacterium pictum sp.nov., the first bacteriochlorophyll a-containing freshwater bacterium in the genus Aquabacterium of the class Betaproteobacteria.</title>
        <authorList>
            <person name="Hirose S."/>
            <person name="Tank M."/>
            <person name="Hara E."/>
            <person name="Tamaki H."/>
            <person name="Takaichi S."/>
            <person name="Haruta S."/>
            <person name="Hanada S."/>
        </authorList>
    </citation>
    <scope>NUCLEOTIDE SEQUENCE [LARGE SCALE GENOMIC DNA]</scope>
    <source>
        <strain evidence="2">W35</strain>
    </source>
</reference>
<evidence type="ECO:0000313" key="2">
    <source>
        <dbReference type="Proteomes" id="UP000301751"/>
    </source>
</evidence>
<accession>A0A480ARQ3</accession>
<evidence type="ECO:0000313" key="1">
    <source>
        <dbReference type="EMBL" id="GCL64329.1"/>
    </source>
</evidence>
<protein>
    <recommendedName>
        <fullName evidence="3">DNA-binding protein</fullName>
    </recommendedName>
</protein>
<proteinExistence type="predicted"/>
<dbReference type="GO" id="GO:0003677">
    <property type="term" value="F:DNA binding"/>
    <property type="evidence" value="ECO:0007669"/>
    <property type="project" value="InterPro"/>
</dbReference>
<name>A0A480ARQ3_9BURK</name>
<gene>
    <name evidence="1" type="ORF">AQPW35_34100</name>
</gene>
<dbReference type="Proteomes" id="UP000301751">
    <property type="component" value="Unassembled WGS sequence"/>
</dbReference>
<dbReference type="SUPFAM" id="SSF47413">
    <property type="entry name" value="lambda repressor-like DNA-binding domains"/>
    <property type="match status" value="1"/>
</dbReference>
<evidence type="ECO:0008006" key="3">
    <source>
        <dbReference type="Google" id="ProtNLM"/>
    </source>
</evidence>
<comment type="caution">
    <text evidence="1">The sequence shown here is derived from an EMBL/GenBank/DDBJ whole genome shotgun (WGS) entry which is preliminary data.</text>
</comment>
<organism evidence="1 2">
    <name type="scientific">Pseudaquabacterium pictum</name>
    <dbReference type="NCBI Taxonomy" id="2315236"/>
    <lineage>
        <taxon>Bacteria</taxon>
        <taxon>Pseudomonadati</taxon>
        <taxon>Pseudomonadota</taxon>
        <taxon>Betaproteobacteria</taxon>
        <taxon>Burkholderiales</taxon>
        <taxon>Sphaerotilaceae</taxon>
        <taxon>Pseudaquabacterium</taxon>
    </lineage>
</organism>
<dbReference type="RefSeq" id="WP_137734065.1">
    <property type="nucleotide sequence ID" value="NZ_BJCL01000009.1"/>
</dbReference>
<dbReference type="EMBL" id="BJCL01000009">
    <property type="protein sequence ID" value="GCL64329.1"/>
    <property type="molecule type" value="Genomic_DNA"/>
</dbReference>
<keyword evidence="2" id="KW-1185">Reference proteome</keyword>
<dbReference type="OrthoDB" id="5679056at2"/>
<dbReference type="NCBIfam" id="TIGR04111">
    <property type="entry name" value="BcepMu_gp16"/>
    <property type="match status" value="1"/>
</dbReference>
<dbReference type="Gene3D" id="1.10.260.40">
    <property type="entry name" value="lambda repressor-like DNA-binding domains"/>
    <property type="match status" value="1"/>
</dbReference>
<dbReference type="InterPro" id="IPR010982">
    <property type="entry name" value="Lambda_DNA-bd_dom_sf"/>
</dbReference>
<sequence length="81" mass="8713">MTSATRTPKDVRKDLRRRGVSIAALARQLQAHDQTVRDLLSGKAKGYRGEAHRVAVLLGLKEGVITDHQPAANAATEARAA</sequence>